<feature type="chain" id="PRO_5017798690" description="Outer membrane protein beta-barrel domain-containing protein" evidence="1">
    <location>
        <begin position="19"/>
        <end position="207"/>
    </location>
</feature>
<evidence type="ECO:0000313" key="5">
    <source>
        <dbReference type="Proteomes" id="UP000629596"/>
    </source>
</evidence>
<accession>A0A3D8HHD7</accession>
<keyword evidence="1" id="KW-0732">Signal</keyword>
<reference evidence="2 5" key="2">
    <citation type="submission" date="2020-08" db="EMBL/GenBank/DDBJ databases">
        <title>Genome public.</title>
        <authorList>
            <person name="Liu C."/>
            <person name="Sun Q."/>
        </authorList>
    </citation>
    <scope>NUCLEOTIDE SEQUENCE [LARGE SCALE GENOMIC DNA]</scope>
    <source>
        <strain evidence="2 5">426_9</strain>
    </source>
</reference>
<dbReference type="RefSeq" id="WP_115498426.1">
    <property type="nucleotide sequence ID" value="NZ_JACRTI010000006.1"/>
</dbReference>
<name>A0A3D8HHD7_9BACT</name>
<dbReference type="EMBL" id="JACRTI010000006">
    <property type="protein sequence ID" value="MBC8600906.1"/>
    <property type="molecule type" value="Genomic_DNA"/>
</dbReference>
<dbReference type="Proteomes" id="UP000629596">
    <property type="component" value="Unassembled WGS sequence"/>
</dbReference>
<sequence>MKRHLLFLLLLVSISVSAQVEHGLLVGGGVGFALRDDQQIMPPSDDLKYNHNLKVNGMIGYRFRFLPERMFFYDLDVTVGFQNMNSHKYSPFLAADGDYVGHSDGEKDFSEFIMPVSVAASWNIRFSKNCYFGLGVAPTLYARPQAVFDLPVLAKLGCRAGRHCELSLSYQYGCLNTLKHFNDGPAYGRTGRLSDFMFSVYIPFTIK</sequence>
<evidence type="ECO:0000256" key="1">
    <source>
        <dbReference type="SAM" id="SignalP"/>
    </source>
</evidence>
<evidence type="ECO:0000313" key="2">
    <source>
        <dbReference type="EMBL" id="MBC8600906.1"/>
    </source>
</evidence>
<organism evidence="3 4">
    <name type="scientific">Parabacteroides acidifaciens</name>
    <dbReference type="NCBI Taxonomy" id="2290935"/>
    <lineage>
        <taxon>Bacteria</taxon>
        <taxon>Pseudomonadati</taxon>
        <taxon>Bacteroidota</taxon>
        <taxon>Bacteroidia</taxon>
        <taxon>Bacteroidales</taxon>
        <taxon>Tannerellaceae</taxon>
        <taxon>Parabacteroides</taxon>
    </lineage>
</organism>
<comment type="caution">
    <text evidence="3">The sequence shown here is derived from an EMBL/GenBank/DDBJ whole genome shotgun (WGS) entry which is preliminary data.</text>
</comment>
<dbReference type="EMBL" id="QREV01000006">
    <property type="protein sequence ID" value="RDU50389.1"/>
    <property type="molecule type" value="Genomic_DNA"/>
</dbReference>
<dbReference type="AlphaFoldDB" id="A0A3D8HHD7"/>
<evidence type="ECO:0008006" key="6">
    <source>
        <dbReference type="Google" id="ProtNLM"/>
    </source>
</evidence>
<gene>
    <name evidence="3" type="ORF">DWU89_04190</name>
    <name evidence="2" type="ORF">H8784_04130</name>
</gene>
<keyword evidence="5" id="KW-1185">Reference proteome</keyword>
<reference evidence="3 4" key="1">
    <citation type="submission" date="2018-07" db="EMBL/GenBank/DDBJ databases">
        <title>Parabacteroides acidifaciens nov. sp., isolated from human feces.</title>
        <authorList>
            <person name="Wang Y.J."/>
        </authorList>
    </citation>
    <scope>NUCLEOTIDE SEQUENCE [LARGE SCALE GENOMIC DNA]</scope>
    <source>
        <strain evidence="3 4">426-9</strain>
    </source>
</reference>
<proteinExistence type="predicted"/>
<dbReference type="Proteomes" id="UP000256321">
    <property type="component" value="Unassembled WGS sequence"/>
</dbReference>
<evidence type="ECO:0000313" key="3">
    <source>
        <dbReference type="EMBL" id="RDU50389.1"/>
    </source>
</evidence>
<protein>
    <recommendedName>
        <fullName evidence="6">Outer membrane protein beta-barrel domain-containing protein</fullName>
    </recommendedName>
</protein>
<evidence type="ECO:0000313" key="4">
    <source>
        <dbReference type="Proteomes" id="UP000256321"/>
    </source>
</evidence>
<feature type="signal peptide" evidence="1">
    <location>
        <begin position="1"/>
        <end position="18"/>
    </location>
</feature>